<name>A0A0J7YP62_BETVV</name>
<protein>
    <submittedName>
        <fullName evidence="2">Uncharacterized protein</fullName>
    </submittedName>
</protein>
<feature type="compositionally biased region" description="Low complexity" evidence="1">
    <location>
        <begin position="121"/>
        <end position="133"/>
    </location>
</feature>
<proteinExistence type="predicted"/>
<feature type="non-terminal residue" evidence="2">
    <location>
        <position position="190"/>
    </location>
</feature>
<feature type="compositionally biased region" description="Low complexity" evidence="1">
    <location>
        <begin position="87"/>
        <end position="102"/>
    </location>
</feature>
<accession>A0A0J7YP62</accession>
<feature type="compositionally biased region" description="Polar residues" evidence="1">
    <location>
        <begin position="170"/>
        <end position="190"/>
    </location>
</feature>
<reference evidence="2 3" key="1">
    <citation type="journal article" date="2014" name="Nature">
        <title>The genome of the recently domesticated crop plant sugar beet (Beta vulgaris).</title>
        <authorList>
            <person name="Dohm J.C."/>
            <person name="Minoche A.E."/>
            <person name="Holtgrawe D."/>
            <person name="Capella-Gutierrez S."/>
            <person name="Zakrzewski F."/>
            <person name="Tafer H."/>
            <person name="Rupp O."/>
            <person name="Sorensen T.R."/>
            <person name="Stracke R."/>
            <person name="Reinhardt R."/>
            <person name="Goesmann A."/>
            <person name="Kraft T."/>
            <person name="Schulz B."/>
            <person name="Stadler P.F."/>
            <person name="Schmidt T."/>
            <person name="Gabaldon T."/>
            <person name="Lehrach H."/>
            <person name="Weisshaar B."/>
            <person name="Himmelbauer H."/>
        </authorList>
    </citation>
    <scope>NUCLEOTIDE SEQUENCE [LARGE SCALE GENOMIC DNA]</scope>
    <source>
        <tissue evidence="2">Taproot</tissue>
    </source>
</reference>
<feature type="region of interest" description="Disordered" evidence="1">
    <location>
        <begin position="62"/>
        <end position="190"/>
    </location>
</feature>
<evidence type="ECO:0000313" key="2">
    <source>
        <dbReference type="EMBL" id="KMS65376.1"/>
    </source>
</evidence>
<dbReference type="Gramene" id="KMS65376">
    <property type="protein sequence ID" value="KMS65376"/>
    <property type="gene ID" value="BVRB_036620"/>
</dbReference>
<sequence>SAFDNEHLKTRVRNMLKELEGTGQNSSITELVQQNEQILKRLKMTGASPLMQQILWRNHNAEISSQQKPMNAVTIQAPPTEKPPETPASSTTPSQTTAAVSAGCSEPAACGDSQNLPQPAPSSQPMSAQPSQMTPTASESDSDDAANQNGASHNPCPKPQSEPLAARSAPLTSQAQQQGKKALMQTQTQA</sequence>
<dbReference type="EMBL" id="KQ109732">
    <property type="protein sequence ID" value="KMS65376.1"/>
    <property type="molecule type" value="Genomic_DNA"/>
</dbReference>
<evidence type="ECO:0000256" key="1">
    <source>
        <dbReference type="SAM" id="MobiDB-lite"/>
    </source>
</evidence>
<feature type="non-terminal residue" evidence="2">
    <location>
        <position position="1"/>
    </location>
</feature>
<feature type="compositionally biased region" description="Polar residues" evidence="1">
    <location>
        <begin position="134"/>
        <end position="152"/>
    </location>
</feature>
<dbReference type="Proteomes" id="UP000035740">
    <property type="component" value="Unassembled WGS sequence"/>
</dbReference>
<organism evidence="2 3">
    <name type="scientific">Beta vulgaris subsp. vulgaris</name>
    <name type="common">Beet</name>
    <dbReference type="NCBI Taxonomy" id="3555"/>
    <lineage>
        <taxon>Eukaryota</taxon>
        <taxon>Viridiplantae</taxon>
        <taxon>Streptophyta</taxon>
        <taxon>Embryophyta</taxon>
        <taxon>Tracheophyta</taxon>
        <taxon>Spermatophyta</taxon>
        <taxon>Magnoliopsida</taxon>
        <taxon>eudicotyledons</taxon>
        <taxon>Gunneridae</taxon>
        <taxon>Pentapetalae</taxon>
        <taxon>Caryophyllales</taxon>
        <taxon>Chenopodiaceae</taxon>
        <taxon>Betoideae</taxon>
        <taxon>Beta</taxon>
    </lineage>
</organism>
<dbReference type="AlphaFoldDB" id="A0A0J7YP62"/>
<evidence type="ECO:0000313" key="3">
    <source>
        <dbReference type="Proteomes" id="UP000035740"/>
    </source>
</evidence>
<keyword evidence="3" id="KW-1185">Reference proteome</keyword>
<gene>
    <name evidence="2" type="ORF">BVRB_036620</name>
</gene>